<dbReference type="AlphaFoldDB" id="A0A291IJN8"/>
<dbReference type="KEGG" id="mko:MKLM6_2299"/>
<protein>
    <submittedName>
        <fullName evidence="1">Uncharacterized protein</fullName>
    </submittedName>
</protein>
<sequence>MKGFKRAQALAFAMVLALFSSVSRAAPPDFSDLTDAVDFSTLNTALLAVFAALAAVFILLRGGSLILAKIRR</sequence>
<dbReference type="Proteomes" id="UP000077734">
    <property type="component" value="Unassembled WGS sequence"/>
</dbReference>
<dbReference type="EMBL" id="LUUL01000118">
    <property type="protein sequence ID" value="OAI22726.1"/>
    <property type="molecule type" value="Genomic_DNA"/>
</dbReference>
<accession>A0A291IJN8</accession>
<gene>
    <name evidence="1" type="ORF">A1356_18965</name>
</gene>
<dbReference type="RefSeq" id="WP_064029428.1">
    <property type="nucleotide sequence ID" value="NZ_CP023669.1"/>
</dbReference>
<evidence type="ECO:0000313" key="1">
    <source>
        <dbReference type="EMBL" id="OAI22726.1"/>
    </source>
</evidence>
<proteinExistence type="predicted"/>
<name>A0A291IJN8_9GAMM</name>
<comment type="caution">
    <text evidence="1">The sequence shown here is derived from an EMBL/GenBank/DDBJ whole genome shotgun (WGS) entry which is preliminary data.</text>
</comment>
<keyword evidence="2" id="KW-1185">Reference proteome</keyword>
<reference evidence="1 2" key="1">
    <citation type="submission" date="2016-03" db="EMBL/GenBank/DDBJ databases">
        <authorList>
            <person name="Heylen K."/>
            <person name="De Vos P."/>
            <person name="Vekeman B."/>
        </authorList>
    </citation>
    <scope>NUCLEOTIDE SEQUENCE [LARGE SCALE GENOMIC DNA]</scope>
    <source>
        <strain evidence="1 2">R-49807</strain>
    </source>
</reference>
<evidence type="ECO:0000313" key="2">
    <source>
        <dbReference type="Proteomes" id="UP000077734"/>
    </source>
</evidence>
<organism evidence="1 2">
    <name type="scientific">Methylomonas koyamae</name>
    <dbReference type="NCBI Taxonomy" id="702114"/>
    <lineage>
        <taxon>Bacteria</taxon>
        <taxon>Pseudomonadati</taxon>
        <taxon>Pseudomonadota</taxon>
        <taxon>Gammaproteobacteria</taxon>
        <taxon>Methylococcales</taxon>
        <taxon>Methylococcaceae</taxon>
        <taxon>Methylomonas</taxon>
    </lineage>
</organism>